<accession>A0A7K4EM58</accession>
<dbReference type="NCBIfam" id="TIGR03696">
    <property type="entry name" value="Rhs_assc_core"/>
    <property type="match status" value="1"/>
</dbReference>
<organism evidence="1 2">
    <name type="scientific">Pseudomonas bharatica CSV86</name>
    <dbReference type="NCBI Taxonomy" id="1005395"/>
    <lineage>
        <taxon>Bacteria</taxon>
        <taxon>Pseudomonadati</taxon>
        <taxon>Pseudomonadota</taxon>
        <taxon>Gammaproteobacteria</taxon>
        <taxon>Pseudomonadales</taxon>
        <taxon>Pseudomonadaceae</taxon>
        <taxon>Pseudomonas</taxon>
        <taxon>Pseudomonas bharatica</taxon>
    </lineage>
</organism>
<proteinExistence type="predicted"/>
<dbReference type="InterPro" id="IPR022385">
    <property type="entry name" value="Rhs_assc_core"/>
</dbReference>
<gene>
    <name evidence="1" type="ORF">CSV86_028150</name>
</gene>
<dbReference type="RefSeq" id="WP_080604794.1">
    <property type="nucleotide sequence ID" value="NZ_AMWJ02000004.1"/>
</dbReference>
<dbReference type="EMBL" id="AMWJ02000004">
    <property type="protein sequence ID" value="NNJ18772.1"/>
    <property type="molecule type" value="Genomic_DNA"/>
</dbReference>
<dbReference type="Gene3D" id="2.180.10.10">
    <property type="entry name" value="RHS repeat-associated core"/>
    <property type="match status" value="1"/>
</dbReference>
<sequence>MKDLGTDADHGRKAVTTVLIATNHSQTVIAEHAGRLNRIACEPYGVQSADRPPQSRQGFNGELRETLLDGYALGVGYRFYNPLLRRFQGMDELSPFEAGGFNGYGYCAGDPLNNGDPSGRVVVSWLQGWQTRGFQKTMRPQLDLQIHVSARTDWNIPRLPLGTQRQAPSVSRHRMAPQPVAFSGQGINRSDVPAVAASHTRPTRQATPSLDRYSFTRSGVEFHSGSASLTTRLWIKTAVPVSGMPKSGPAGRAEYPKTFEGLDEYPPDVINTGLIVHELRSTALVRAAELNRHGTRQSGSSIRQ</sequence>
<dbReference type="OrthoDB" id="6845590at2"/>
<evidence type="ECO:0000313" key="2">
    <source>
        <dbReference type="Proteomes" id="UP000010448"/>
    </source>
</evidence>
<reference evidence="1 2" key="1">
    <citation type="journal article" date="2013" name="Genome Announc.">
        <title>Genome Sequence of Naphthalene-Degrading Soil Bacterium Pseudomonas putida CSV86.</title>
        <authorList>
            <person name="Phale P.S."/>
            <person name="Paliwal V."/>
            <person name="Raju S.C."/>
            <person name="Modak A."/>
            <person name="Purohit H.J."/>
        </authorList>
    </citation>
    <scope>NUCLEOTIDE SEQUENCE [LARGE SCALE GENOMIC DNA]</scope>
    <source>
        <strain evidence="1 2">CSV86</strain>
    </source>
</reference>
<keyword evidence="2" id="KW-1185">Reference proteome</keyword>
<comment type="caution">
    <text evidence="1">The sequence shown here is derived from an EMBL/GenBank/DDBJ whole genome shotgun (WGS) entry which is preliminary data.</text>
</comment>
<protein>
    <submittedName>
        <fullName evidence="1">RHS repeat-associated core domain-containing protein</fullName>
    </submittedName>
</protein>
<evidence type="ECO:0000313" key="1">
    <source>
        <dbReference type="EMBL" id="NNJ18772.1"/>
    </source>
</evidence>
<dbReference type="AlphaFoldDB" id="A0A7K4EM58"/>
<dbReference type="Proteomes" id="UP000010448">
    <property type="component" value="Unassembled WGS sequence"/>
</dbReference>
<name>A0A7K4EM58_9PSED</name>